<dbReference type="InterPro" id="IPR001387">
    <property type="entry name" value="Cro/C1-type_HTH"/>
</dbReference>
<reference evidence="3 4" key="1">
    <citation type="submission" date="2020-04" db="EMBL/GenBank/DDBJ databases">
        <title>Genome sequencing of novel species.</title>
        <authorList>
            <person name="Heo J."/>
            <person name="Kim S.-J."/>
            <person name="Kim J.-S."/>
            <person name="Hong S.-B."/>
            <person name="Kwon S.-W."/>
        </authorList>
    </citation>
    <scope>NUCLEOTIDE SEQUENCE [LARGE SCALE GENOMIC DNA]</scope>
    <source>
        <strain evidence="3 4">GN2-R2</strain>
    </source>
</reference>
<evidence type="ECO:0000259" key="2">
    <source>
        <dbReference type="Pfam" id="PF13443"/>
    </source>
</evidence>
<dbReference type="Pfam" id="PF13443">
    <property type="entry name" value="HTH_26"/>
    <property type="match status" value="1"/>
</dbReference>
<dbReference type="Proteomes" id="UP000502415">
    <property type="component" value="Chromosome"/>
</dbReference>
<evidence type="ECO:0000256" key="1">
    <source>
        <dbReference type="SAM" id="MobiDB-lite"/>
    </source>
</evidence>
<gene>
    <name evidence="3" type="ORF">HH212_06950</name>
</gene>
<feature type="domain" description="HTH cro/C1-type" evidence="2">
    <location>
        <begin position="11"/>
        <end position="68"/>
    </location>
</feature>
<dbReference type="AlphaFoldDB" id="A0A7Z2VV78"/>
<dbReference type="InterPro" id="IPR010982">
    <property type="entry name" value="Lambda_DNA-bd_dom_sf"/>
</dbReference>
<dbReference type="KEGG" id="mfy:HH212_06950"/>
<evidence type="ECO:0000313" key="4">
    <source>
        <dbReference type="Proteomes" id="UP000502415"/>
    </source>
</evidence>
<protein>
    <submittedName>
        <fullName evidence="3">Helix-turn-helix transcriptional regulator</fullName>
    </submittedName>
</protein>
<dbReference type="CDD" id="cd00093">
    <property type="entry name" value="HTH_XRE"/>
    <property type="match status" value="1"/>
</dbReference>
<evidence type="ECO:0000313" key="3">
    <source>
        <dbReference type="EMBL" id="QJD99793.1"/>
    </source>
</evidence>
<dbReference type="GO" id="GO:0003677">
    <property type="term" value="F:DNA binding"/>
    <property type="evidence" value="ECO:0007669"/>
    <property type="project" value="InterPro"/>
</dbReference>
<name>A0A7Z2VV78_9BURK</name>
<dbReference type="SUPFAM" id="SSF47413">
    <property type="entry name" value="lambda repressor-like DNA-binding domains"/>
    <property type="match status" value="1"/>
</dbReference>
<dbReference type="RefSeq" id="WP_169434743.1">
    <property type="nucleotide sequence ID" value="NZ_CP051685.1"/>
</dbReference>
<organism evidence="3 4">
    <name type="scientific">Massilia forsythiae</name>
    <dbReference type="NCBI Taxonomy" id="2728020"/>
    <lineage>
        <taxon>Bacteria</taxon>
        <taxon>Pseudomonadati</taxon>
        <taxon>Pseudomonadota</taxon>
        <taxon>Betaproteobacteria</taxon>
        <taxon>Burkholderiales</taxon>
        <taxon>Oxalobacteraceae</taxon>
        <taxon>Telluria group</taxon>
        <taxon>Massilia</taxon>
    </lineage>
</organism>
<dbReference type="EMBL" id="CP051685">
    <property type="protein sequence ID" value="QJD99793.1"/>
    <property type="molecule type" value="Genomic_DNA"/>
</dbReference>
<sequence length="277" mass="30332">MSSPDMLLDILRAELRATGITYKMLAERIAMSESSIKRMFGQKDMTLSRLAQICQAAGIALEDVLRRAADARPRAATLTLLQENALVANPRLLLMAICCLGHWTLEQVLETYRLTQAECIGLLVELDRLGVIELKPLNRYTLRVSNAFRWLPDGPVQRFFGQHVIGDYFNGRFDGAGETLMCLPARLSLASAAEVAERIHQLAADLARLHRNDRRLAPQERDGFTLLVGFRSWELAAFTALRRQPEAASAAAAPLNGSPSSETASSGTTTIGPAVSG</sequence>
<dbReference type="Gene3D" id="1.10.260.40">
    <property type="entry name" value="lambda repressor-like DNA-binding domains"/>
    <property type="match status" value="1"/>
</dbReference>
<proteinExistence type="predicted"/>
<accession>A0A7Z2VV78</accession>
<feature type="compositionally biased region" description="Polar residues" evidence="1">
    <location>
        <begin position="257"/>
        <end position="271"/>
    </location>
</feature>
<feature type="region of interest" description="Disordered" evidence="1">
    <location>
        <begin position="250"/>
        <end position="277"/>
    </location>
</feature>
<keyword evidence="4" id="KW-1185">Reference proteome</keyword>